<accession>A0A397V3M0</accession>
<sequence>MAYVKCKIHEKGHESYLVKALVDTSLYKNIIRKSLVDKLGIKYSDPPKYIKRKMKDAIGIVKSLELSFQFKGKDKLIKSSIDKVLNDFVVCKEPKANLVLGIQWLWLRKAKIDPYGERILFYDRVIPFYMNLSYDLESNISSSDISGENHTPYKTRPEVRNKRKIKILDTECSALQRDNTAYEFLSSSSSGSDSDSSSYNVIVVKAKKHD</sequence>
<dbReference type="Proteomes" id="UP000266673">
    <property type="component" value="Unassembled WGS sequence"/>
</dbReference>
<keyword evidence="2" id="KW-1185">Reference proteome</keyword>
<dbReference type="EMBL" id="QKWP01000636">
    <property type="protein sequence ID" value="RIB17015.1"/>
    <property type="molecule type" value="Genomic_DNA"/>
</dbReference>
<dbReference type="AlphaFoldDB" id="A0A397V3M0"/>
<gene>
    <name evidence="1" type="ORF">C2G38_2188477</name>
</gene>
<dbReference type="InterPro" id="IPR021109">
    <property type="entry name" value="Peptidase_aspartic_dom_sf"/>
</dbReference>
<protein>
    <submittedName>
        <fullName evidence="1">Uncharacterized protein</fullName>
    </submittedName>
</protein>
<evidence type="ECO:0000313" key="2">
    <source>
        <dbReference type="Proteomes" id="UP000266673"/>
    </source>
</evidence>
<dbReference type="Gene3D" id="2.40.70.10">
    <property type="entry name" value="Acid Proteases"/>
    <property type="match status" value="1"/>
</dbReference>
<dbReference type="CDD" id="cd00303">
    <property type="entry name" value="retropepsin_like"/>
    <property type="match status" value="1"/>
</dbReference>
<dbReference type="OrthoDB" id="2321879at2759"/>
<comment type="caution">
    <text evidence="1">The sequence shown here is derived from an EMBL/GenBank/DDBJ whole genome shotgun (WGS) entry which is preliminary data.</text>
</comment>
<evidence type="ECO:0000313" key="1">
    <source>
        <dbReference type="EMBL" id="RIB17015.1"/>
    </source>
</evidence>
<proteinExistence type="predicted"/>
<reference evidence="1 2" key="1">
    <citation type="submission" date="2018-06" db="EMBL/GenBank/DDBJ databases">
        <title>Comparative genomics reveals the genomic features of Rhizophagus irregularis, R. cerebriforme, R. diaphanum and Gigaspora rosea, and their symbiotic lifestyle signature.</title>
        <authorList>
            <person name="Morin E."/>
            <person name="San Clemente H."/>
            <person name="Chen E.C.H."/>
            <person name="De La Providencia I."/>
            <person name="Hainaut M."/>
            <person name="Kuo A."/>
            <person name="Kohler A."/>
            <person name="Murat C."/>
            <person name="Tang N."/>
            <person name="Roy S."/>
            <person name="Loubradou J."/>
            <person name="Henrissat B."/>
            <person name="Grigoriev I.V."/>
            <person name="Corradi N."/>
            <person name="Roux C."/>
            <person name="Martin F.M."/>
        </authorList>
    </citation>
    <scope>NUCLEOTIDE SEQUENCE [LARGE SCALE GENOMIC DNA]</scope>
    <source>
        <strain evidence="1 2">DAOM 194757</strain>
    </source>
</reference>
<organism evidence="1 2">
    <name type="scientific">Gigaspora rosea</name>
    <dbReference type="NCBI Taxonomy" id="44941"/>
    <lineage>
        <taxon>Eukaryota</taxon>
        <taxon>Fungi</taxon>
        <taxon>Fungi incertae sedis</taxon>
        <taxon>Mucoromycota</taxon>
        <taxon>Glomeromycotina</taxon>
        <taxon>Glomeromycetes</taxon>
        <taxon>Diversisporales</taxon>
        <taxon>Gigasporaceae</taxon>
        <taxon>Gigaspora</taxon>
    </lineage>
</organism>
<name>A0A397V3M0_9GLOM</name>